<dbReference type="EMBL" id="CADCVD010000048">
    <property type="protein sequence ID" value="CAA9438989.1"/>
    <property type="molecule type" value="Genomic_DNA"/>
</dbReference>
<feature type="region of interest" description="Disordered" evidence="1">
    <location>
        <begin position="1"/>
        <end position="55"/>
    </location>
</feature>
<protein>
    <submittedName>
        <fullName evidence="2">Uncharacterized protein</fullName>
    </submittedName>
</protein>
<name>A0A6J4Q9Z6_9ACTN</name>
<evidence type="ECO:0000313" key="2">
    <source>
        <dbReference type="EMBL" id="CAA9438989.1"/>
    </source>
</evidence>
<evidence type="ECO:0000256" key="1">
    <source>
        <dbReference type="SAM" id="MobiDB-lite"/>
    </source>
</evidence>
<gene>
    <name evidence="2" type="ORF">AVDCRST_MAG37-1172</name>
</gene>
<reference evidence="2" key="1">
    <citation type="submission" date="2020-02" db="EMBL/GenBank/DDBJ databases">
        <authorList>
            <person name="Meier V. D."/>
        </authorList>
    </citation>
    <scope>NUCLEOTIDE SEQUENCE</scope>
    <source>
        <strain evidence="2">AVDCRST_MAG37</strain>
    </source>
</reference>
<proteinExistence type="predicted"/>
<accession>A0A6J4Q9Z6</accession>
<sequence length="55" mass="6991">MTDRRDEERYRREREDAERREQDERRSDELREAWRRNHPSRPEDEGGRRPKEGRP</sequence>
<organism evidence="2">
    <name type="scientific">uncultured Rubrobacteraceae bacterium</name>
    <dbReference type="NCBI Taxonomy" id="349277"/>
    <lineage>
        <taxon>Bacteria</taxon>
        <taxon>Bacillati</taxon>
        <taxon>Actinomycetota</taxon>
        <taxon>Rubrobacteria</taxon>
        <taxon>Rubrobacterales</taxon>
        <taxon>Rubrobacteraceae</taxon>
        <taxon>environmental samples</taxon>
    </lineage>
</organism>
<dbReference type="AlphaFoldDB" id="A0A6J4Q9Z6"/>